<feature type="non-terminal residue" evidence="3">
    <location>
        <position position="254"/>
    </location>
</feature>
<feature type="chain" id="PRO_5032582881" description="Phosphodiester glycosidase domain-containing protein" evidence="1">
    <location>
        <begin position="18"/>
        <end position="254"/>
    </location>
</feature>
<dbReference type="PANTHER" id="PTHR40446">
    <property type="entry name" value="N-ACETYLGLUCOSAMINE-1-PHOSPHODIESTER ALPHA-N-ACETYLGLUCOSAMINIDASE"/>
    <property type="match status" value="1"/>
</dbReference>
<protein>
    <recommendedName>
        <fullName evidence="2">Phosphodiester glycosidase domain-containing protein</fullName>
    </recommendedName>
</protein>
<dbReference type="InterPro" id="IPR018711">
    <property type="entry name" value="NAGPA"/>
</dbReference>
<evidence type="ECO:0000313" key="4">
    <source>
        <dbReference type="Proteomes" id="UP000663845"/>
    </source>
</evidence>
<gene>
    <name evidence="3" type="ORF">JYZ213_LOCUS44235</name>
</gene>
<dbReference type="PANTHER" id="PTHR40446:SF2">
    <property type="entry name" value="N-ACETYLGLUCOSAMINE-1-PHOSPHODIESTER ALPHA-N-ACETYLGLUCOSAMINIDASE"/>
    <property type="match status" value="1"/>
</dbReference>
<evidence type="ECO:0000313" key="3">
    <source>
        <dbReference type="EMBL" id="CAF1514758.1"/>
    </source>
</evidence>
<name>A0A815UBS0_9BILA</name>
<proteinExistence type="predicted"/>
<reference evidence="3" key="1">
    <citation type="submission" date="2021-02" db="EMBL/GenBank/DDBJ databases">
        <authorList>
            <person name="Nowell W R."/>
        </authorList>
    </citation>
    <scope>NUCLEOTIDE SEQUENCE</scope>
</reference>
<feature type="domain" description="Phosphodiester glycosidase" evidence="2">
    <location>
        <begin position="130"/>
        <end position="251"/>
    </location>
</feature>
<organism evidence="3 4">
    <name type="scientific">Adineta steineri</name>
    <dbReference type="NCBI Taxonomy" id="433720"/>
    <lineage>
        <taxon>Eukaryota</taxon>
        <taxon>Metazoa</taxon>
        <taxon>Spiralia</taxon>
        <taxon>Gnathifera</taxon>
        <taxon>Rotifera</taxon>
        <taxon>Eurotatoria</taxon>
        <taxon>Bdelloidea</taxon>
        <taxon>Adinetida</taxon>
        <taxon>Adinetidae</taxon>
        <taxon>Adineta</taxon>
    </lineage>
</organism>
<sequence length="254" mass="28421">MIFMIYFILIITTTIVCRDIEDILSNPYGTKTHGPQKSLDELRQQMIDLHYANNRNYFDNITYEIYNISQQDETSALYTKREIGININSQLINGRFYRLENPLKHFSILEPANGCNNGTVLTRESAEQQKCIIATNAGFFNTKIGDCLGNVISNGKIVQKPGIHNVNFGITKDNKFAIGYIDISQIDNFDQLVGGVIWLVRNGLSYVNISETLEDMATQETGSTFVTVRAGRVALGHDAAGRIMMLVMDGASAY</sequence>
<feature type="non-terminal residue" evidence="3">
    <location>
        <position position="1"/>
    </location>
</feature>
<accession>A0A815UBS0</accession>
<dbReference type="Pfam" id="PF09992">
    <property type="entry name" value="NAGPA"/>
    <property type="match status" value="1"/>
</dbReference>
<dbReference type="AlphaFoldDB" id="A0A815UBS0"/>
<dbReference type="EMBL" id="CAJNOG010002710">
    <property type="protein sequence ID" value="CAF1514758.1"/>
    <property type="molecule type" value="Genomic_DNA"/>
</dbReference>
<evidence type="ECO:0000259" key="2">
    <source>
        <dbReference type="Pfam" id="PF09992"/>
    </source>
</evidence>
<comment type="caution">
    <text evidence="3">The sequence shown here is derived from an EMBL/GenBank/DDBJ whole genome shotgun (WGS) entry which is preliminary data.</text>
</comment>
<keyword evidence="1" id="KW-0732">Signal</keyword>
<dbReference type="Proteomes" id="UP000663845">
    <property type="component" value="Unassembled WGS sequence"/>
</dbReference>
<feature type="signal peptide" evidence="1">
    <location>
        <begin position="1"/>
        <end position="17"/>
    </location>
</feature>
<dbReference type="GO" id="GO:0033299">
    <property type="term" value="P:secretion of lysosomal enzymes"/>
    <property type="evidence" value="ECO:0007669"/>
    <property type="project" value="TreeGrafter"/>
</dbReference>
<evidence type="ECO:0000256" key="1">
    <source>
        <dbReference type="SAM" id="SignalP"/>
    </source>
</evidence>